<feature type="domain" description="Methyltransferase" evidence="1">
    <location>
        <begin position="61"/>
        <end position="149"/>
    </location>
</feature>
<dbReference type="CDD" id="cd02440">
    <property type="entry name" value="AdoMet_MTases"/>
    <property type="match status" value="1"/>
</dbReference>
<organism evidence="2 3">
    <name type="scientific">Thauera mechernichensis</name>
    <dbReference type="NCBI Taxonomy" id="82788"/>
    <lineage>
        <taxon>Bacteria</taxon>
        <taxon>Pseudomonadati</taxon>
        <taxon>Pseudomonadota</taxon>
        <taxon>Betaproteobacteria</taxon>
        <taxon>Rhodocyclales</taxon>
        <taxon>Zoogloeaceae</taxon>
        <taxon>Thauera</taxon>
    </lineage>
</organism>
<keyword evidence="3" id="KW-1185">Reference proteome</keyword>
<protein>
    <submittedName>
        <fullName evidence="2">Class I SAM-dependent methyltransferase</fullName>
        <ecNumber evidence="2">2.1.-.-</ecNumber>
    </submittedName>
</protein>
<keyword evidence="2" id="KW-0489">Methyltransferase</keyword>
<reference evidence="3" key="1">
    <citation type="journal article" date="2019" name="Int. J. Syst. Evol. Microbiol.">
        <title>The Global Catalogue of Microorganisms (GCM) 10K type strain sequencing project: providing services to taxonomists for standard genome sequencing and annotation.</title>
        <authorList>
            <consortium name="The Broad Institute Genomics Platform"/>
            <consortium name="The Broad Institute Genome Sequencing Center for Infectious Disease"/>
            <person name="Wu L."/>
            <person name="Ma J."/>
        </authorList>
    </citation>
    <scope>NUCLEOTIDE SEQUENCE [LARGE SCALE GENOMIC DNA]</scope>
    <source>
        <strain evidence="3">CCUG 48884</strain>
    </source>
</reference>
<dbReference type="InterPro" id="IPR041698">
    <property type="entry name" value="Methyltransf_25"/>
</dbReference>
<dbReference type="EMBL" id="JBHTMC010000024">
    <property type="protein sequence ID" value="MFD1264209.1"/>
    <property type="molecule type" value="Genomic_DNA"/>
</dbReference>
<dbReference type="GO" id="GO:0032259">
    <property type="term" value="P:methylation"/>
    <property type="evidence" value="ECO:0007669"/>
    <property type="project" value="UniProtKB-KW"/>
</dbReference>
<dbReference type="Gene3D" id="3.40.50.150">
    <property type="entry name" value="Vaccinia Virus protein VP39"/>
    <property type="match status" value="1"/>
</dbReference>
<sequence length="238" mass="26286">MKRSRPENDSYDAHARSCAPDDLWGQVKRTLGGAPLESDQIQLILDCTAAALELSEDDVLLDLCCGNGALSTHWFARCTDGVGVDASPYLIEIARSRFAADSQERFQLSEVLDYLLSSTLRSDFTKAVCYGSLQYLSPERAGAVLSALRSNCPRLSRVFIGNIPDRDRSAAFFGANMPSPDTLDTPRSAIGVWHTQRDFIALARKSGWDCRTRVMPPEFYAAHYRFDAILTPQAGDVL</sequence>
<dbReference type="RefSeq" id="WP_277831037.1">
    <property type="nucleotide sequence ID" value="NZ_JARQZE010000002.1"/>
</dbReference>
<keyword evidence="2" id="KW-0808">Transferase</keyword>
<accession>A0ABW3WEA6</accession>
<gene>
    <name evidence="2" type="ORF">ACFQ4M_11490</name>
</gene>
<name>A0ABW3WEA6_9RHOO</name>
<evidence type="ECO:0000313" key="3">
    <source>
        <dbReference type="Proteomes" id="UP001597158"/>
    </source>
</evidence>
<dbReference type="GO" id="GO:0008168">
    <property type="term" value="F:methyltransferase activity"/>
    <property type="evidence" value="ECO:0007669"/>
    <property type="project" value="UniProtKB-KW"/>
</dbReference>
<comment type="caution">
    <text evidence="2">The sequence shown here is derived from an EMBL/GenBank/DDBJ whole genome shotgun (WGS) entry which is preliminary data.</text>
</comment>
<evidence type="ECO:0000259" key="1">
    <source>
        <dbReference type="Pfam" id="PF13649"/>
    </source>
</evidence>
<dbReference type="Proteomes" id="UP001597158">
    <property type="component" value="Unassembled WGS sequence"/>
</dbReference>
<evidence type="ECO:0000313" key="2">
    <source>
        <dbReference type="EMBL" id="MFD1264209.1"/>
    </source>
</evidence>
<dbReference type="InterPro" id="IPR029063">
    <property type="entry name" value="SAM-dependent_MTases_sf"/>
</dbReference>
<dbReference type="EC" id="2.1.-.-" evidence="2"/>
<dbReference type="Pfam" id="PF13649">
    <property type="entry name" value="Methyltransf_25"/>
    <property type="match status" value="1"/>
</dbReference>
<dbReference type="SUPFAM" id="SSF53335">
    <property type="entry name" value="S-adenosyl-L-methionine-dependent methyltransferases"/>
    <property type="match status" value="1"/>
</dbReference>
<proteinExistence type="predicted"/>